<evidence type="ECO:0000256" key="3">
    <source>
        <dbReference type="ARBA" id="ARBA00023082"/>
    </source>
</evidence>
<dbReference type="Pfam" id="PF08281">
    <property type="entry name" value="Sigma70_r4_2"/>
    <property type="match status" value="1"/>
</dbReference>
<protein>
    <recommendedName>
        <fullName evidence="6">RNA polymerase sigma factor</fullName>
    </recommendedName>
</protein>
<evidence type="ECO:0000256" key="1">
    <source>
        <dbReference type="ARBA" id="ARBA00010641"/>
    </source>
</evidence>
<evidence type="ECO:0000259" key="7">
    <source>
        <dbReference type="Pfam" id="PF04542"/>
    </source>
</evidence>
<dbReference type="Pfam" id="PF04542">
    <property type="entry name" value="Sigma70_r2"/>
    <property type="match status" value="1"/>
</dbReference>
<dbReference type="OrthoDB" id="9803470at2"/>
<dbReference type="GO" id="GO:0016987">
    <property type="term" value="F:sigma factor activity"/>
    <property type="evidence" value="ECO:0007669"/>
    <property type="project" value="UniProtKB-KW"/>
</dbReference>
<comment type="similarity">
    <text evidence="1 6">Belongs to the sigma-70 factor family. ECF subfamily.</text>
</comment>
<evidence type="ECO:0000256" key="4">
    <source>
        <dbReference type="ARBA" id="ARBA00023125"/>
    </source>
</evidence>
<gene>
    <name evidence="9" type="ORF">B1C78_14395</name>
</gene>
<accession>A0A1V3NC00</accession>
<dbReference type="EMBL" id="MVBK01000099">
    <property type="protein sequence ID" value="OOG22627.1"/>
    <property type="molecule type" value="Genomic_DNA"/>
</dbReference>
<dbReference type="InterPro" id="IPR013324">
    <property type="entry name" value="RNA_pol_sigma_r3/r4-like"/>
</dbReference>
<keyword evidence="2 6" id="KW-0805">Transcription regulation</keyword>
<evidence type="ECO:0000256" key="2">
    <source>
        <dbReference type="ARBA" id="ARBA00023015"/>
    </source>
</evidence>
<keyword evidence="5 6" id="KW-0804">Transcription</keyword>
<feature type="domain" description="RNA polymerase sigma factor 70 region 4 type 2" evidence="8">
    <location>
        <begin position="143"/>
        <end position="195"/>
    </location>
</feature>
<organism evidence="9 10">
    <name type="scientific">Thioalkalivibrio denitrificans</name>
    <dbReference type="NCBI Taxonomy" id="108003"/>
    <lineage>
        <taxon>Bacteria</taxon>
        <taxon>Pseudomonadati</taxon>
        <taxon>Pseudomonadota</taxon>
        <taxon>Gammaproteobacteria</taxon>
        <taxon>Chromatiales</taxon>
        <taxon>Ectothiorhodospiraceae</taxon>
        <taxon>Thioalkalivibrio</taxon>
    </lineage>
</organism>
<dbReference type="InterPro" id="IPR007627">
    <property type="entry name" value="RNA_pol_sigma70_r2"/>
</dbReference>
<dbReference type="InterPro" id="IPR013249">
    <property type="entry name" value="RNA_pol_sigma70_r4_t2"/>
</dbReference>
<name>A0A1V3NC00_9GAMM</name>
<keyword evidence="4 6" id="KW-0238">DNA-binding</keyword>
<dbReference type="NCBIfam" id="TIGR02937">
    <property type="entry name" value="sigma70-ECF"/>
    <property type="match status" value="1"/>
</dbReference>
<dbReference type="PANTHER" id="PTHR43133:SF51">
    <property type="entry name" value="RNA POLYMERASE SIGMA FACTOR"/>
    <property type="match status" value="1"/>
</dbReference>
<evidence type="ECO:0000256" key="6">
    <source>
        <dbReference type="RuleBase" id="RU000716"/>
    </source>
</evidence>
<dbReference type="PANTHER" id="PTHR43133">
    <property type="entry name" value="RNA POLYMERASE ECF-TYPE SIGMA FACTO"/>
    <property type="match status" value="1"/>
</dbReference>
<evidence type="ECO:0000256" key="5">
    <source>
        <dbReference type="ARBA" id="ARBA00023163"/>
    </source>
</evidence>
<dbReference type="GO" id="GO:0003677">
    <property type="term" value="F:DNA binding"/>
    <property type="evidence" value="ECO:0007669"/>
    <property type="project" value="UniProtKB-KW"/>
</dbReference>
<dbReference type="InterPro" id="IPR013325">
    <property type="entry name" value="RNA_pol_sigma_r2"/>
</dbReference>
<dbReference type="InterPro" id="IPR036388">
    <property type="entry name" value="WH-like_DNA-bd_sf"/>
</dbReference>
<dbReference type="PROSITE" id="PS01063">
    <property type="entry name" value="SIGMA70_ECF"/>
    <property type="match status" value="1"/>
</dbReference>
<dbReference type="Gene3D" id="1.10.10.10">
    <property type="entry name" value="Winged helix-like DNA-binding domain superfamily/Winged helix DNA-binding domain"/>
    <property type="match status" value="1"/>
</dbReference>
<dbReference type="Proteomes" id="UP000189462">
    <property type="component" value="Unassembled WGS sequence"/>
</dbReference>
<keyword evidence="10" id="KW-1185">Reference proteome</keyword>
<evidence type="ECO:0000313" key="9">
    <source>
        <dbReference type="EMBL" id="OOG22627.1"/>
    </source>
</evidence>
<dbReference type="RefSeq" id="WP_077279857.1">
    <property type="nucleotide sequence ID" value="NZ_MVBK01000099.1"/>
</dbReference>
<dbReference type="InterPro" id="IPR039425">
    <property type="entry name" value="RNA_pol_sigma-70-like"/>
</dbReference>
<dbReference type="AlphaFoldDB" id="A0A1V3NC00"/>
<dbReference type="Gene3D" id="1.10.1740.10">
    <property type="match status" value="1"/>
</dbReference>
<evidence type="ECO:0000259" key="8">
    <source>
        <dbReference type="Pfam" id="PF08281"/>
    </source>
</evidence>
<evidence type="ECO:0000313" key="10">
    <source>
        <dbReference type="Proteomes" id="UP000189462"/>
    </source>
</evidence>
<dbReference type="GO" id="GO:0006352">
    <property type="term" value="P:DNA-templated transcription initiation"/>
    <property type="evidence" value="ECO:0007669"/>
    <property type="project" value="InterPro"/>
</dbReference>
<dbReference type="InterPro" id="IPR014284">
    <property type="entry name" value="RNA_pol_sigma-70_dom"/>
</dbReference>
<dbReference type="STRING" id="108003.B1C78_14395"/>
<dbReference type="NCBIfam" id="NF008888">
    <property type="entry name" value="PRK11922.1"/>
    <property type="match status" value="1"/>
</dbReference>
<proteinExistence type="inferred from homology"/>
<keyword evidence="3 6" id="KW-0731">Sigma factor</keyword>
<sequence>MTSVPVTKLTTERAAELDEESLLCAARAQDEAAIRELIRRFNPRLFRIARGIVQSDADAEDVVQETYVSAFRRLSDFRGEARFATWLSRIAVNTALMRQRSRWRDHVPLDTVEEKSVNERVVTFPSAAVDDPYQQAGRQQIRQILEAAVAELPAPLRVVFLMRETEGMSILAISRDLNINPVTVKTRLFRARRSLRKQLEVRIRGGFDVIFPFAGARCAGMAERVVRSLTTC</sequence>
<dbReference type="InterPro" id="IPR000838">
    <property type="entry name" value="RNA_pol_sigma70_ECF_CS"/>
</dbReference>
<feature type="domain" description="RNA polymerase sigma-70 region 2" evidence="7">
    <location>
        <begin position="37"/>
        <end position="104"/>
    </location>
</feature>
<comment type="caution">
    <text evidence="9">The sequence shown here is derived from an EMBL/GenBank/DDBJ whole genome shotgun (WGS) entry which is preliminary data.</text>
</comment>
<reference evidence="9 10" key="1">
    <citation type="submission" date="2017-02" db="EMBL/GenBank/DDBJ databases">
        <title>Genomic diversity within the haloalkaliphilic genus Thioalkalivibrio.</title>
        <authorList>
            <person name="Ahn A.-C."/>
            <person name="Meier-Kolthoff J."/>
            <person name="Overmars L."/>
            <person name="Richter M."/>
            <person name="Woyke T."/>
            <person name="Sorokin D.Y."/>
            <person name="Muyzer G."/>
        </authorList>
    </citation>
    <scope>NUCLEOTIDE SEQUENCE [LARGE SCALE GENOMIC DNA]</scope>
    <source>
        <strain evidence="9 10">ALJD</strain>
    </source>
</reference>
<dbReference type="SUPFAM" id="SSF88659">
    <property type="entry name" value="Sigma3 and sigma4 domains of RNA polymerase sigma factors"/>
    <property type="match status" value="1"/>
</dbReference>
<dbReference type="SUPFAM" id="SSF88946">
    <property type="entry name" value="Sigma2 domain of RNA polymerase sigma factors"/>
    <property type="match status" value="1"/>
</dbReference>